<organism evidence="1 2">
    <name type="scientific">Deinococcus ruber</name>
    <dbReference type="NCBI Taxonomy" id="1848197"/>
    <lineage>
        <taxon>Bacteria</taxon>
        <taxon>Thermotogati</taxon>
        <taxon>Deinococcota</taxon>
        <taxon>Deinococci</taxon>
        <taxon>Deinococcales</taxon>
        <taxon>Deinococcaceae</taxon>
        <taxon>Deinococcus</taxon>
    </lineage>
</organism>
<protein>
    <submittedName>
        <fullName evidence="1">Uncharacterized protein</fullName>
    </submittedName>
</protein>
<dbReference type="AlphaFoldDB" id="A0A918BW99"/>
<reference evidence="1" key="2">
    <citation type="submission" date="2020-09" db="EMBL/GenBank/DDBJ databases">
        <authorList>
            <person name="Sun Q."/>
            <person name="Ohkuma M."/>
        </authorList>
    </citation>
    <scope>NUCLEOTIDE SEQUENCE</scope>
    <source>
        <strain evidence="1">JCM 31311</strain>
    </source>
</reference>
<dbReference type="EMBL" id="BMQL01000001">
    <property type="protein sequence ID" value="GGQ94041.1"/>
    <property type="molecule type" value="Genomic_DNA"/>
</dbReference>
<evidence type="ECO:0000313" key="2">
    <source>
        <dbReference type="Proteomes" id="UP000603865"/>
    </source>
</evidence>
<sequence length="635" mass="68119">MPEFQRWTGAVVLAGAVLLAGGTGQAAQRVQASRVGGDIDVYRIDEPTVNQAVTSYPDIRFQAGDVVSVSAGGCVQTGGRGRTWKRYVDPSGPNSARLYHGLIQLPGAARVPLQTMIGQMLRVSAGTLQLGYQDDGYGDNGYTSHDDGTDNQCRGVENAWVLVVVQHSRPAASAQFTPIAPTAGVSGLPILTTDYRSPGYNTSDPKWASNVCHGQRWLSNDPPRYEWTPVYTPNSEYDDDAAGLSGLAFFPQEVGENHGLSGNDVPFTHPFGFDWETFIAPDPAFTGLLAPSNSGKSPSGAPLEGEYLDAAERAAQLGLSAPSGIMGTETDRDLLPLIYRANDLDRVALFGRWIVDCGHDDFHAEIHPPLLFVKAQALPAGASPEAPASGAASVTFSRVVGRPFLVGQEFGDGNLRTHLEKEVAKALSPVPLSNRIEAHPNVYQKPFSGVHVFSYVVRAPVLQPAASGPLSGSQLVCTFHFTVRSGVAVQVTRESADSVRVYISMNPVTYRPAALPVRHDLNVSFSDLKKQNADTADYINGALAAAYITRGPLFGALIGRGILTDRYDAPIAASVHDGEIVSVPVTSLGGQRQFSVDDAQPFPVYGWLKLEWQATRLRPPVRVPINPVPVQPIHR</sequence>
<proteinExistence type="predicted"/>
<keyword evidence="2" id="KW-1185">Reference proteome</keyword>
<name>A0A918BW99_9DEIO</name>
<dbReference type="RefSeq" id="WP_189087674.1">
    <property type="nucleotide sequence ID" value="NZ_BMQL01000001.1"/>
</dbReference>
<gene>
    <name evidence="1" type="ORF">GCM10008957_02720</name>
</gene>
<comment type="caution">
    <text evidence="1">The sequence shown here is derived from an EMBL/GenBank/DDBJ whole genome shotgun (WGS) entry which is preliminary data.</text>
</comment>
<evidence type="ECO:0000313" key="1">
    <source>
        <dbReference type="EMBL" id="GGQ94041.1"/>
    </source>
</evidence>
<reference evidence="1" key="1">
    <citation type="journal article" date="2014" name="Int. J. Syst. Evol. Microbiol.">
        <title>Complete genome sequence of Corynebacterium casei LMG S-19264T (=DSM 44701T), isolated from a smear-ripened cheese.</title>
        <authorList>
            <consortium name="US DOE Joint Genome Institute (JGI-PGF)"/>
            <person name="Walter F."/>
            <person name="Albersmeier A."/>
            <person name="Kalinowski J."/>
            <person name="Ruckert C."/>
        </authorList>
    </citation>
    <scope>NUCLEOTIDE SEQUENCE</scope>
    <source>
        <strain evidence="1">JCM 31311</strain>
    </source>
</reference>
<accession>A0A918BW99</accession>
<dbReference type="Proteomes" id="UP000603865">
    <property type="component" value="Unassembled WGS sequence"/>
</dbReference>